<dbReference type="Gene3D" id="3.40.50.720">
    <property type="entry name" value="NAD(P)-binding Rossmann-like Domain"/>
    <property type="match status" value="1"/>
</dbReference>
<reference evidence="3 4" key="1">
    <citation type="submission" date="2019-03" db="EMBL/GenBank/DDBJ databases">
        <title>Subsurface microbial communities from deep shales in Ohio and West Virginia, USA.</title>
        <authorList>
            <person name="Wrighton K."/>
        </authorList>
    </citation>
    <scope>NUCLEOTIDE SEQUENCE [LARGE SCALE GENOMIC DNA]</scope>
    <source>
        <strain evidence="3 4">MA284_T2</strain>
    </source>
</reference>
<dbReference type="PANTHER" id="PTHR42760">
    <property type="entry name" value="SHORT-CHAIN DEHYDROGENASES/REDUCTASES FAMILY MEMBER"/>
    <property type="match status" value="1"/>
</dbReference>
<dbReference type="OrthoDB" id="9803333at2"/>
<comment type="similarity">
    <text evidence="1">Belongs to the short-chain dehydrogenases/reductases (SDR) family.</text>
</comment>
<dbReference type="InterPro" id="IPR002347">
    <property type="entry name" value="SDR_fam"/>
</dbReference>
<sequence length="271" mass="28986">MDIFDIKDKVAVITGAGGILCSKIAIELANQGAKIALLDINLDNALEVAAEIKDNGGEALAIKTDVLNKESLKNARQEVLDKFGRVEILINGAGGNKKEATTSEEVDFFNLPQDAIKWVFNLNFLGTVLASQVFGEEIAANDKGSIINISSMAAISPLTKTIAYSAAKAAVSNFTQWLAVDLNQNFSENIRVNAIAPGFLLTTQNKYLLIDQETGEETERGKKIKNNTPMNRYGSPEELIGAVIWLASDASSFVNGSIIPIDGGFAAYSGV</sequence>
<comment type="caution">
    <text evidence="3">The sequence shown here is derived from an EMBL/GenBank/DDBJ whole genome shotgun (WGS) entry which is preliminary data.</text>
</comment>
<dbReference type="EMBL" id="SNWX01000004">
    <property type="protein sequence ID" value="TDO94189.1"/>
    <property type="molecule type" value="Genomic_DNA"/>
</dbReference>
<dbReference type="Pfam" id="PF13561">
    <property type="entry name" value="adh_short_C2"/>
    <property type="match status" value="1"/>
</dbReference>
<dbReference type="PRINTS" id="PR00080">
    <property type="entry name" value="SDRFAMILY"/>
</dbReference>
<dbReference type="PANTHER" id="PTHR42760:SF115">
    <property type="entry name" value="3-OXOACYL-[ACYL-CARRIER-PROTEIN] REDUCTASE FABG"/>
    <property type="match status" value="1"/>
</dbReference>
<dbReference type="NCBIfam" id="NF006132">
    <property type="entry name" value="PRK08277.1"/>
    <property type="match status" value="1"/>
</dbReference>
<dbReference type="InterPro" id="IPR020904">
    <property type="entry name" value="Sc_DH/Rdtase_CS"/>
</dbReference>
<evidence type="ECO:0000256" key="2">
    <source>
        <dbReference type="ARBA" id="ARBA00023002"/>
    </source>
</evidence>
<dbReference type="RefSeq" id="WP_133514302.1">
    <property type="nucleotide sequence ID" value="NZ_SNWX01000004.1"/>
</dbReference>
<gene>
    <name evidence="3" type="ORF">DFR79_104155</name>
</gene>
<evidence type="ECO:0000256" key="1">
    <source>
        <dbReference type="ARBA" id="ARBA00006484"/>
    </source>
</evidence>
<dbReference type="InterPro" id="IPR036291">
    <property type="entry name" value="NAD(P)-bd_dom_sf"/>
</dbReference>
<evidence type="ECO:0000313" key="3">
    <source>
        <dbReference type="EMBL" id="TDO94189.1"/>
    </source>
</evidence>
<evidence type="ECO:0000313" key="4">
    <source>
        <dbReference type="Proteomes" id="UP000295064"/>
    </source>
</evidence>
<proteinExistence type="inferred from homology"/>
<dbReference type="PRINTS" id="PR00081">
    <property type="entry name" value="GDHRDH"/>
</dbReference>
<dbReference type="PROSITE" id="PS00061">
    <property type="entry name" value="ADH_SHORT"/>
    <property type="match status" value="1"/>
</dbReference>
<name>A0A4R6M2V0_9FIRM</name>
<accession>A0A4R6M2V0</accession>
<dbReference type="Proteomes" id="UP000295064">
    <property type="component" value="Unassembled WGS sequence"/>
</dbReference>
<dbReference type="GO" id="GO:0016616">
    <property type="term" value="F:oxidoreductase activity, acting on the CH-OH group of donors, NAD or NADP as acceptor"/>
    <property type="evidence" value="ECO:0007669"/>
    <property type="project" value="UniProtKB-ARBA"/>
</dbReference>
<keyword evidence="2" id="KW-0560">Oxidoreductase</keyword>
<protein>
    <submittedName>
        <fullName evidence="3">NAD(P)-dependent dehydrogenase (Short-subunit alcohol dehydrogenase family)</fullName>
    </submittedName>
</protein>
<dbReference type="FunFam" id="3.40.50.720:FF:000240">
    <property type="entry name" value="SDR family oxidoreductase"/>
    <property type="match status" value="1"/>
</dbReference>
<dbReference type="GO" id="GO:0005975">
    <property type="term" value="P:carbohydrate metabolic process"/>
    <property type="evidence" value="ECO:0007669"/>
    <property type="project" value="UniProtKB-ARBA"/>
</dbReference>
<dbReference type="SUPFAM" id="SSF51735">
    <property type="entry name" value="NAD(P)-binding Rossmann-fold domains"/>
    <property type="match status" value="1"/>
</dbReference>
<dbReference type="AlphaFoldDB" id="A0A4R6M2V0"/>
<organism evidence="3 4">
    <name type="scientific">Halanaerobium saccharolyticum</name>
    <dbReference type="NCBI Taxonomy" id="43595"/>
    <lineage>
        <taxon>Bacteria</taxon>
        <taxon>Bacillati</taxon>
        <taxon>Bacillota</taxon>
        <taxon>Clostridia</taxon>
        <taxon>Halanaerobiales</taxon>
        <taxon>Halanaerobiaceae</taxon>
        <taxon>Halanaerobium</taxon>
    </lineage>
</organism>